<name>A0A0R1RF15_9LACO</name>
<evidence type="ECO:0000256" key="1">
    <source>
        <dbReference type="SAM" id="Phobius"/>
    </source>
</evidence>
<organism evidence="2 3">
    <name type="scientific">Paucilactobacillus oligofermentans DSM 15707 = LMG 22743</name>
    <dbReference type="NCBI Taxonomy" id="1423778"/>
    <lineage>
        <taxon>Bacteria</taxon>
        <taxon>Bacillati</taxon>
        <taxon>Bacillota</taxon>
        <taxon>Bacilli</taxon>
        <taxon>Lactobacillales</taxon>
        <taxon>Lactobacillaceae</taxon>
        <taxon>Paucilactobacillus</taxon>
    </lineage>
</organism>
<keyword evidence="1" id="KW-0472">Membrane</keyword>
<evidence type="ECO:0000313" key="2">
    <source>
        <dbReference type="EMBL" id="KRL54958.1"/>
    </source>
</evidence>
<sequence>MRTKVAILGRTFIANISVLLVLAAAIIFIYAGFAIGNLVGLIVLGVVLLLLAYLLSPSDSGGGN</sequence>
<accession>A0A0R1RF15</accession>
<dbReference type="AlphaFoldDB" id="A0A0R1RF15"/>
<keyword evidence="1" id="KW-1133">Transmembrane helix</keyword>
<dbReference type="STRING" id="1423778.FC70_GL001761"/>
<keyword evidence="1" id="KW-0812">Transmembrane</keyword>
<reference evidence="2 3" key="1">
    <citation type="journal article" date="2015" name="Genome Announc.">
        <title>Expanding the biotechnology potential of lactobacilli through comparative genomics of 213 strains and associated genera.</title>
        <authorList>
            <person name="Sun Z."/>
            <person name="Harris H.M."/>
            <person name="McCann A."/>
            <person name="Guo C."/>
            <person name="Argimon S."/>
            <person name="Zhang W."/>
            <person name="Yang X."/>
            <person name="Jeffery I.B."/>
            <person name="Cooney J.C."/>
            <person name="Kagawa T.F."/>
            <person name="Liu W."/>
            <person name="Song Y."/>
            <person name="Salvetti E."/>
            <person name="Wrobel A."/>
            <person name="Rasinkangas P."/>
            <person name="Parkhill J."/>
            <person name="Rea M.C."/>
            <person name="O'Sullivan O."/>
            <person name="Ritari J."/>
            <person name="Douillard F.P."/>
            <person name="Paul Ross R."/>
            <person name="Yang R."/>
            <person name="Briner A.E."/>
            <person name="Felis G.E."/>
            <person name="de Vos W.M."/>
            <person name="Barrangou R."/>
            <person name="Klaenhammer T.R."/>
            <person name="Caufield P.W."/>
            <person name="Cui Y."/>
            <person name="Zhang H."/>
            <person name="O'Toole P.W."/>
        </authorList>
    </citation>
    <scope>NUCLEOTIDE SEQUENCE [LARGE SCALE GENOMIC DNA]</scope>
    <source>
        <strain evidence="2 3">DSM 15707</strain>
    </source>
</reference>
<feature type="transmembrane region" description="Helical" evidence="1">
    <location>
        <begin position="12"/>
        <end position="32"/>
    </location>
</feature>
<keyword evidence="3" id="KW-1185">Reference proteome</keyword>
<gene>
    <name evidence="2" type="ORF">FC70_GL001761</name>
</gene>
<evidence type="ECO:0008006" key="4">
    <source>
        <dbReference type="Google" id="ProtNLM"/>
    </source>
</evidence>
<dbReference type="EMBL" id="AZFE01000032">
    <property type="protein sequence ID" value="KRL54958.1"/>
    <property type="molecule type" value="Genomic_DNA"/>
</dbReference>
<comment type="caution">
    <text evidence="2">The sequence shown here is derived from an EMBL/GenBank/DDBJ whole genome shotgun (WGS) entry which is preliminary data.</text>
</comment>
<dbReference type="Proteomes" id="UP000051697">
    <property type="component" value="Unassembled WGS sequence"/>
</dbReference>
<dbReference type="KEGG" id="lol:LACOL_0817"/>
<proteinExistence type="predicted"/>
<feature type="transmembrane region" description="Helical" evidence="1">
    <location>
        <begin position="38"/>
        <end position="55"/>
    </location>
</feature>
<protein>
    <recommendedName>
        <fullName evidence="4">Major facilitator superfamily (MFS) profile domain-containing protein</fullName>
    </recommendedName>
</protein>
<evidence type="ECO:0000313" key="3">
    <source>
        <dbReference type="Proteomes" id="UP000051697"/>
    </source>
</evidence>
<dbReference type="PATRIC" id="fig|1423778.4.peg.1800"/>
<dbReference type="RefSeq" id="WP_057890666.1">
    <property type="nucleotide sequence ID" value="NZ_AZFE01000032.1"/>
</dbReference>